<sequence length="632" mass="74239">MKETFSPLEKKVFTIIENIIKKQLNNGFFTNVFEQFFIKKPRDSHSIAIITTEKVLNILINDTYGYIPTETFYNVTEHLNYLFIEKLKSNMHYELVNLFQVLDRHVKLHATGFKLYDNQEYEKFIAENVSPVAINELARSSVEVLQGCNLCILTREWFLIRALARSIINIYVLRNPCIMQELFAEFSVYNDLATYLQQRDKILDEQLKAEKKFQEYHSIINWILDATKKAIDRFSYLPKIYAACTCVIFISRSVTVYKFDNFIKNNNLTNCTFPTGNNVCVSSNFYNYSYMDVIPFIIPRIIAILCFLTSTPLLLYAMFKNSFVRKKMCQMRYYDDLLTEPWVYALFIRMISDIVMQITIFDASNYVSNIMQWSLMRTYVPFGIIENAYKVTEICRMVLLSRLQRTYDAQFTLYMKWVVLSFSTVLSCEYASQVCNFFSYNIPRYILSVPALFTPAFAVILPYLYNRQLGKILYSPLISRYMILDMTRCLLTYTVSDELISTLPDNNYKQWLSFILSLKILLRIYVDVKCGIIVQELSNTGSIIAYMQHLRNSRILRNHSEFLRYETELQHLHVNSLPDTTFDTISLDERSNILTFNEEHYGNSEQSNDCSNIPSRLSVIYNNNSRSSVCRR</sequence>
<feature type="transmembrane region" description="Helical" evidence="1">
    <location>
        <begin position="445"/>
        <end position="465"/>
    </location>
</feature>
<protein>
    <submittedName>
        <fullName evidence="2">Uncharacterized protein</fullName>
    </submittedName>
</protein>
<keyword evidence="1" id="KW-0812">Transmembrane</keyword>
<dbReference type="RefSeq" id="WP_218213914.1">
    <property type="nucleotide sequence ID" value="NZ_CP060793.1"/>
</dbReference>
<keyword evidence="1" id="KW-1133">Transmembrane helix</keyword>
<evidence type="ECO:0000313" key="2">
    <source>
        <dbReference type="EMBL" id="UTO55225.1"/>
    </source>
</evidence>
<evidence type="ECO:0000313" key="4">
    <source>
        <dbReference type="Proteomes" id="UP001059822"/>
    </source>
</evidence>
<dbReference type="EMBL" id="CP089286">
    <property type="protein sequence ID" value="UTO55225.1"/>
    <property type="molecule type" value="Genomic_DNA"/>
</dbReference>
<dbReference type="Proteomes" id="UP001059822">
    <property type="component" value="Chromosome"/>
</dbReference>
<gene>
    <name evidence="3" type="ORF">LUA81_03425</name>
    <name evidence="2" type="ORF">LUA82_03460</name>
</gene>
<accession>A0A9Q9BRA1</accession>
<proteinExistence type="predicted"/>
<dbReference type="EMBL" id="CP089285">
    <property type="protein sequence ID" value="UTO56145.1"/>
    <property type="molecule type" value="Genomic_DNA"/>
</dbReference>
<evidence type="ECO:0000313" key="5">
    <source>
        <dbReference type="Proteomes" id="UP001059985"/>
    </source>
</evidence>
<dbReference type="AlphaFoldDB" id="A0A9Q9BRA1"/>
<feature type="transmembrane region" description="Helical" evidence="1">
    <location>
        <begin position="297"/>
        <end position="319"/>
    </location>
</feature>
<evidence type="ECO:0000313" key="3">
    <source>
        <dbReference type="EMBL" id="UTO56145.1"/>
    </source>
</evidence>
<evidence type="ECO:0000256" key="1">
    <source>
        <dbReference type="SAM" id="Phobius"/>
    </source>
</evidence>
<keyword evidence="5" id="KW-1185">Reference proteome</keyword>
<keyword evidence="1" id="KW-0472">Membrane</keyword>
<dbReference type="Proteomes" id="UP001059985">
    <property type="component" value="Chromosome"/>
</dbReference>
<organism evidence="2 4">
    <name type="scientific">Neoehrlichia mikurensis</name>
    <dbReference type="NCBI Taxonomy" id="89586"/>
    <lineage>
        <taxon>Bacteria</taxon>
        <taxon>Pseudomonadati</taxon>
        <taxon>Pseudomonadota</taxon>
        <taxon>Alphaproteobacteria</taxon>
        <taxon>Rickettsiales</taxon>
        <taxon>Anaplasmataceae</taxon>
        <taxon>Candidatus Neoehrlichia</taxon>
    </lineage>
</organism>
<reference evidence="2" key="1">
    <citation type="journal article" date="2022" name="Microorganisms">
        <title>Assembly and Comparison of Ca. Neoehrlichia mikurensis Genomes.</title>
        <authorList>
            <person name="Azagi T."/>
            <person name="Dirks R.P."/>
            <person name="Yebra-Pimentel E.S."/>
            <person name="Schaap P.J."/>
            <person name="Koehorst J.J."/>
            <person name="Esser H.J."/>
            <person name="Sprong H."/>
        </authorList>
    </citation>
    <scope>NUCLEOTIDE SEQUENCE</scope>
    <source>
        <strain evidence="3">18-2804</strain>
        <strain evidence="2">18-2837</strain>
    </source>
</reference>
<name>A0A9Q9BRA1_9RICK</name>